<feature type="domain" description="Mannitol dehydrogenase C-terminal" evidence="4">
    <location>
        <begin position="274"/>
        <end position="465"/>
    </location>
</feature>
<dbReference type="PROSITE" id="PS00974">
    <property type="entry name" value="MANNITOL_DHGENASE"/>
    <property type="match status" value="1"/>
</dbReference>
<accession>A0A084U8F7</accession>
<dbReference type="InterPro" id="IPR000669">
    <property type="entry name" value="Mannitol_DH"/>
</dbReference>
<dbReference type="PANTHER" id="PTHR43362">
    <property type="entry name" value="MANNITOL DEHYDROGENASE DSF1-RELATED"/>
    <property type="match status" value="1"/>
</dbReference>
<dbReference type="InterPro" id="IPR023027">
    <property type="entry name" value="Mannitol_DH_CS"/>
</dbReference>
<dbReference type="InterPro" id="IPR036291">
    <property type="entry name" value="NAD(P)-bd_dom_sf"/>
</dbReference>
<keyword evidence="6" id="KW-1185">Reference proteome</keyword>
<dbReference type="InterPro" id="IPR013131">
    <property type="entry name" value="Mannitol_DH_N"/>
</dbReference>
<dbReference type="Gene3D" id="1.10.1040.10">
    <property type="entry name" value="N-(1-d-carboxylethyl)-l-norvaline Dehydrogenase, domain 2"/>
    <property type="match status" value="1"/>
</dbReference>
<protein>
    <submittedName>
        <fullName evidence="5">D-mannonate oxidoreductase</fullName>
    </submittedName>
</protein>
<evidence type="ECO:0000259" key="3">
    <source>
        <dbReference type="Pfam" id="PF01232"/>
    </source>
</evidence>
<proteinExistence type="predicted"/>
<dbReference type="InterPro" id="IPR013328">
    <property type="entry name" value="6PGD_dom2"/>
</dbReference>
<dbReference type="PANTHER" id="PTHR43362:SF1">
    <property type="entry name" value="MANNITOL DEHYDROGENASE 2-RELATED"/>
    <property type="match status" value="1"/>
</dbReference>
<dbReference type="GO" id="GO:0016616">
    <property type="term" value="F:oxidoreductase activity, acting on the CH-OH group of donors, NAD or NADP as acceptor"/>
    <property type="evidence" value="ECO:0007669"/>
    <property type="project" value="TreeGrafter"/>
</dbReference>
<dbReference type="OrthoDB" id="271711at2"/>
<evidence type="ECO:0000256" key="2">
    <source>
        <dbReference type="ARBA" id="ARBA00023027"/>
    </source>
</evidence>
<evidence type="ECO:0000259" key="4">
    <source>
        <dbReference type="Pfam" id="PF08125"/>
    </source>
</evidence>
<dbReference type="Pfam" id="PF01232">
    <property type="entry name" value="Mannitol_dh"/>
    <property type="match status" value="1"/>
</dbReference>
<dbReference type="Proteomes" id="UP000053675">
    <property type="component" value="Unassembled WGS sequence"/>
</dbReference>
<dbReference type="SUPFAM" id="SSF51735">
    <property type="entry name" value="NAD(P)-binding Rossmann-fold domains"/>
    <property type="match status" value="1"/>
</dbReference>
<dbReference type="STRING" id="472175.EL18_00258"/>
<organism evidence="5 6">
    <name type="scientific">Nitratireductor basaltis</name>
    <dbReference type="NCBI Taxonomy" id="472175"/>
    <lineage>
        <taxon>Bacteria</taxon>
        <taxon>Pseudomonadati</taxon>
        <taxon>Pseudomonadota</taxon>
        <taxon>Alphaproteobacteria</taxon>
        <taxon>Hyphomicrobiales</taxon>
        <taxon>Phyllobacteriaceae</taxon>
        <taxon>Nitratireductor</taxon>
    </lineage>
</organism>
<feature type="domain" description="Mannitol dehydrogenase N-terminal" evidence="3">
    <location>
        <begin position="19"/>
        <end position="263"/>
    </location>
</feature>
<dbReference type="GO" id="GO:0019594">
    <property type="term" value="P:mannitol metabolic process"/>
    <property type="evidence" value="ECO:0007669"/>
    <property type="project" value="InterPro"/>
</dbReference>
<reference evidence="5 6" key="1">
    <citation type="submission" date="2014-05" db="EMBL/GenBank/DDBJ databases">
        <title>Draft Genome Sequence of Nitratireductor basaltis Strain UMTGB225, A Marine Bacterium Isolated from Green Barrel Tunicate.</title>
        <authorList>
            <person name="Gan H.Y."/>
        </authorList>
    </citation>
    <scope>NUCLEOTIDE SEQUENCE [LARGE SCALE GENOMIC DNA]</scope>
    <source>
        <strain evidence="5 6">UMTGB225</strain>
    </source>
</reference>
<dbReference type="RefSeq" id="WP_036478972.1">
    <property type="nucleotide sequence ID" value="NZ_JMQM01000001.1"/>
</dbReference>
<dbReference type="Pfam" id="PF08125">
    <property type="entry name" value="Mannitol_dh_C"/>
    <property type="match status" value="1"/>
</dbReference>
<dbReference type="PRINTS" id="PR00084">
    <property type="entry name" value="MTLDHDRGNASE"/>
</dbReference>
<dbReference type="Gene3D" id="3.40.50.720">
    <property type="entry name" value="NAD(P)-binding Rossmann-like Domain"/>
    <property type="match status" value="1"/>
</dbReference>
<sequence>MSNIIQESWSHDRSHLKPRVLHIGFGAFSRAHTLRYLDDALDKSGGDFGAVVARLNSGADELSALDAQDHEYLVVEADDDEIRARRIGCVVGTINPGRDGVDALPDLIAAKDLCLVTLTITEKGYCLRNGKLDAEAPAISADLKNAQTPRSAIGVLVEGLRRRREAGAGGITLMACDNLPENGTALREAVVDYARLLDSALADWIGENVAFPSTMVDRIVPALDEAGKALIAEASGSSATIGIVCEPFLQWVIEDNFAGERPDFAAAGAMLVDDVRPYEEMKLRMLNGSHSFLAYLGALAGHETISDCMGDAVFRKAARTLMMQEQAPTLSVPGDVDLDAYADALIARFSNSRLGHRTQQIATDGSQKLPQRLLAPIANHLERGEPWALSALGVAGWMAYLGGKSEKGEALKLSDPLAERLAEIASCNEGDDLVEALLKLDAIFPPALVGNEAFVAGINESYRAITEQGVREAIAQACAKYDTEEG</sequence>
<dbReference type="InterPro" id="IPR013118">
    <property type="entry name" value="Mannitol_DH_C"/>
</dbReference>
<dbReference type="eggNOG" id="COG0246">
    <property type="taxonomic scope" value="Bacteria"/>
</dbReference>
<dbReference type="EMBL" id="JMQM01000001">
    <property type="protein sequence ID" value="KFB09243.1"/>
    <property type="molecule type" value="Genomic_DNA"/>
</dbReference>
<dbReference type="SUPFAM" id="SSF48179">
    <property type="entry name" value="6-phosphogluconate dehydrogenase C-terminal domain-like"/>
    <property type="match status" value="1"/>
</dbReference>
<name>A0A084U8F7_9HYPH</name>
<comment type="caution">
    <text evidence="5">The sequence shown here is derived from an EMBL/GenBank/DDBJ whole genome shotgun (WGS) entry which is preliminary data.</text>
</comment>
<gene>
    <name evidence="5" type="ORF">EL18_00258</name>
</gene>
<dbReference type="InterPro" id="IPR050988">
    <property type="entry name" value="Mannitol_DH/Oxidoreductase"/>
</dbReference>
<evidence type="ECO:0000313" key="5">
    <source>
        <dbReference type="EMBL" id="KFB09243.1"/>
    </source>
</evidence>
<dbReference type="InterPro" id="IPR008927">
    <property type="entry name" value="6-PGluconate_DH-like_C_sf"/>
</dbReference>
<keyword evidence="1" id="KW-0560">Oxidoreductase</keyword>
<evidence type="ECO:0000313" key="6">
    <source>
        <dbReference type="Proteomes" id="UP000053675"/>
    </source>
</evidence>
<dbReference type="AlphaFoldDB" id="A0A084U8F7"/>
<dbReference type="PATRIC" id="fig|472175.3.peg.265"/>
<keyword evidence="2" id="KW-0520">NAD</keyword>
<evidence type="ECO:0000256" key="1">
    <source>
        <dbReference type="ARBA" id="ARBA00023002"/>
    </source>
</evidence>